<dbReference type="SUPFAM" id="SSF82784">
    <property type="entry name" value="OsmC-like"/>
    <property type="match status" value="1"/>
</dbReference>
<dbReference type="InterPro" id="IPR003718">
    <property type="entry name" value="OsmC/Ohr_fam"/>
</dbReference>
<dbReference type="InterPro" id="IPR036102">
    <property type="entry name" value="OsmC/Ohrsf"/>
</dbReference>
<dbReference type="Pfam" id="PF02566">
    <property type="entry name" value="OsmC"/>
    <property type="match status" value="1"/>
</dbReference>
<reference evidence="1 2" key="1">
    <citation type="journal article" date="2019" name="Int. J. Syst. Evol. Microbiol.">
        <title>The Global Catalogue of Microorganisms (GCM) 10K type strain sequencing project: providing services to taxonomists for standard genome sequencing and annotation.</title>
        <authorList>
            <consortium name="The Broad Institute Genomics Platform"/>
            <consortium name="The Broad Institute Genome Sequencing Center for Infectious Disease"/>
            <person name="Wu L."/>
            <person name="Ma J."/>
        </authorList>
    </citation>
    <scope>NUCLEOTIDE SEQUENCE [LARGE SCALE GENOMIC DNA]</scope>
    <source>
        <strain evidence="1 2">JCM 14545</strain>
    </source>
</reference>
<dbReference type="InterPro" id="IPR052707">
    <property type="entry name" value="OsmC_Ohr_Peroxiredoxin"/>
</dbReference>
<dbReference type="PANTHER" id="PTHR42830">
    <property type="entry name" value="OSMOTICALLY INDUCIBLE FAMILY PROTEIN"/>
    <property type="match status" value="1"/>
</dbReference>
<protein>
    <submittedName>
        <fullName evidence="1">OsmC family protein</fullName>
    </submittedName>
</protein>
<dbReference type="PANTHER" id="PTHR42830:SF2">
    <property type="entry name" value="OSMC_OHR FAMILY PROTEIN"/>
    <property type="match status" value="1"/>
</dbReference>
<comment type="caution">
    <text evidence="1">The sequence shown here is derived from an EMBL/GenBank/DDBJ whole genome shotgun (WGS) entry which is preliminary data.</text>
</comment>
<name>A0ABN2QCM3_9PSEU</name>
<dbReference type="InterPro" id="IPR015946">
    <property type="entry name" value="KH_dom-like_a/b"/>
</dbReference>
<dbReference type="Gene3D" id="3.30.300.20">
    <property type="match status" value="1"/>
</dbReference>
<evidence type="ECO:0000313" key="2">
    <source>
        <dbReference type="Proteomes" id="UP001501116"/>
    </source>
</evidence>
<evidence type="ECO:0000313" key="1">
    <source>
        <dbReference type="EMBL" id="GAA1949000.1"/>
    </source>
</evidence>
<accession>A0ABN2QCM3</accession>
<dbReference type="EMBL" id="BAAANN010000005">
    <property type="protein sequence ID" value="GAA1949000.1"/>
    <property type="molecule type" value="Genomic_DNA"/>
</dbReference>
<sequence length="150" mass="16447">MVMTTHTYRTALSWSGSTGDYDSYDRTHEMKIGAAPLAVSADAAFRGDPELANPEQLLVAAASSCQLLSFLAVAALSGVEVVRYRDNAEGVLPEAERPLRLARILLRPRIVVRGATADRVERLLHKAHRQCYIANSLTSEITLEPSIEVR</sequence>
<proteinExistence type="predicted"/>
<organism evidence="1 2">
    <name type="scientific">Amycolatopsis minnesotensis</name>
    <dbReference type="NCBI Taxonomy" id="337894"/>
    <lineage>
        <taxon>Bacteria</taxon>
        <taxon>Bacillati</taxon>
        <taxon>Actinomycetota</taxon>
        <taxon>Actinomycetes</taxon>
        <taxon>Pseudonocardiales</taxon>
        <taxon>Pseudonocardiaceae</taxon>
        <taxon>Amycolatopsis</taxon>
    </lineage>
</organism>
<keyword evidence="2" id="KW-1185">Reference proteome</keyword>
<dbReference type="Proteomes" id="UP001501116">
    <property type="component" value="Unassembled WGS sequence"/>
</dbReference>
<gene>
    <name evidence="1" type="ORF">GCM10009754_16910</name>
</gene>